<dbReference type="PANTHER" id="PTHR46797:SF1">
    <property type="entry name" value="METHYLPHOSPHONATE SYNTHASE"/>
    <property type="match status" value="1"/>
</dbReference>
<organism evidence="4 6">
    <name type="scientific">Pandoraea fibrosis</name>
    <dbReference type="NCBI Taxonomy" id="1891094"/>
    <lineage>
        <taxon>Bacteria</taxon>
        <taxon>Pseudomonadati</taxon>
        <taxon>Pseudomonadota</taxon>
        <taxon>Betaproteobacteria</taxon>
        <taxon>Burkholderiales</taxon>
        <taxon>Burkholderiaceae</taxon>
        <taxon>Pandoraea</taxon>
    </lineage>
</organism>
<feature type="domain" description="HTH cro/C1-type" evidence="2">
    <location>
        <begin position="7"/>
        <end position="62"/>
    </location>
</feature>
<dbReference type="EMBL" id="CP047385">
    <property type="protein sequence ID" value="QHF11214.1"/>
    <property type="molecule type" value="Genomic_DNA"/>
</dbReference>
<reference evidence="3" key="2">
    <citation type="submission" date="2019-07" db="EMBL/GenBank/DDBJ databases">
        <title>Complete Genome Sequences of Clinical Pandoraea fibrosis Isolates.</title>
        <authorList>
            <person name="Pitt M.E."/>
            <person name="Nguyen S.H."/>
            <person name="Duarte T.P.S."/>
            <person name="Roddam L.F."/>
            <person name="Blaskovich M.A.T."/>
            <person name="Cooper M.A."/>
            <person name="Coin L.J.M."/>
        </authorList>
    </citation>
    <scope>NUCLEOTIDE SEQUENCE</scope>
    <source>
        <strain evidence="3">6399</strain>
    </source>
</reference>
<proteinExistence type="predicted"/>
<reference evidence="4 6" key="3">
    <citation type="submission" date="2019-08" db="EMBL/GenBank/DDBJ databases">
        <authorList>
            <person name="Peeters C."/>
        </authorList>
    </citation>
    <scope>NUCLEOTIDE SEQUENCE [LARGE SCALE GENOMIC DNA]</scope>
    <source>
        <strain evidence="4 6">LMG 31113</strain>
    </source>
</reference>
<evidence type="ECO:0000256" key="1">
    <source>
        <dbReference type="ARBA" id="ARBA00023125"/>
    </source>
</evidence>
<evidence type="ECO:0000313" key="3">
    <source>
        <dbReference type="EMBL" id="QHF11214.1"/>
    </source>
</evidence>
<dbReference type="Proteomes" id="UP000035080">
    <property type="component" value="Chromosome"/>
</dbReference>
<accession>A0A5E4WTT3</accession>
<dbReference type="EMBL" id="CABPRW010000007">
    <property type="protein sequence ID" value="VVE26375.1"/>
    <property type="molecule type" value="Genomic_DNA"/>
</dbReference>
<dbReference type="PANTHER" id="PTHR46797">
    <property type="entry name" value="HTH-TYPE TRANSCRIPTIONAL REGULATOR"/>
    <property type="match status" value="1"/>
</dbReference>
<dbReference type="GO" id="GO:0003700">
    <property type="term" value="F:DNA-binding transcription factor activity"/>
    <property type="evidence" value="ECO:0007669"/>
    <property type="project" value="TreeGrafter"/>
</dbReference>
<dbReference type="GO" id="GO:0005829">
    <property type="term" value="C:cytosol"/>
    <property type="evidence" value="ECO:0007669"/>
    <property type="project" value="TreeGrafter"/>
</dbReference>
<evidence type="ECO:0000313" key="5">
    <source>
        <dbReference type="Proteomes" id="UP000035080"/>
    </source>
</evidence>
<dbReference type="InterPro" id="IPR050807">
    <property type="entry name" value="TransReg_Diox_bact_type"/>
</dbReference>
<dbReference type="AlphaFoldDB" id="A0A5E4WTT3"/>
<dbReference type="SMART" id="SM00530">
    <property type="entry name" value="HTH_XRE"/>
    <property type="match status" value="1"/>
</dbReference>
<dbReference type="InterPro" id="IPR001387">
    <property type="entry name" value="Cro/C1-type_HTH"/>
</dbReference>
<dbReference type="CDD" id="cd00093">
    <property type="entry name" value="HTH_XRE"/>
    <property type="match status" value="1"/>
</dbReference>
<keyword evidence="5" id="KW-1185">Reference proteome</keyword>
<evidence type="ECO:0000259" key="2">
    <source>
        <dbReference type="PROSITE" id="PS50943"/>
    </source>
</evidence>
<gene>
    <name evidence="4" type="primary">sinR</name>
    <name evidence="4" type="ORF">PFI31113_03376</name>
    <name evidence="3" type="ORF">PI93_000040</name>
</gene>
<evidence type="ECO:0000313" key="6">
    <source>
        <dbReference type="Proteomes" id="UP000382577"/>
    </source>
</evidence>
<dbReference type="GO" id="GO:0003677">
    <property type="term" value="F:DNA binding"/>
    <property type="evidence" value="ECO:0007669"/>
    <property type="project" value="UniProtKB-KW"/>
</dbReference>
<evidence type="ECO:0000313" key="4">
    <source>
        <dbReference type="EMBL" id="VVE26375.1"/>
    </source>
</evidence>
<sequence length="101" mass="11164">MNLGRAITLCRKQRGWNQAQLAEKAEISVSYLSLLEQNKRKDPTLSVIQKIAEALAVPSGILFFLAADQTELAGLPLDLQEKLSFTALQLLNEEPSEQALL</sequence>
<name>A0A5E4WTT3_9BURK</name>
<dbReference type="RefSeq" id="WP_039373237.1">
    <property type="nucleotide sequence ID" value="NZ_CABPRW010000007.1"/>
</dbReference>
<dbReference type="Gene3D" id="1.10.260.40">
    <property type="entry name" value="lambda repressor-like DNA-binding domains"/>
    <property type="match status" value="1"/>
</dbReference>
<dbReference type="Pfam" id="PF01381">
    <property type="entry name" value="HTH_3"/>
    <property type="match status" value="1"/>
</dbReference>
<protein>
    <submittedName>
        <fullName evidence="4">HTH-type transcriptional regulator SinR</fullName>
    </submittedName>
    <submittedName>
        <fullName evidence="3">Helix-turn-helix domain-containing protein</fullName>
    </submittedName>
</protein>
<dbReference type="PROSITE" id="PS50943">
    <property type="entry name" value="HTH_CROC1"/>
    <property type="match status" value="1"/>
</dbReference>
<dbReference type="OrthoDB" id="7477860at2"/>
<keyword evidence="1" id="KW-0238">DNA-binding</keyword>
<reference evidence="3 5" key="1">
    <citation type="journal article" date="2015" name="Genome Announc.">
        <title>Genome Sequences of Two Pandoraea pnomenusa Isolates Recovered 11 Months Apart from a Cystic Fibrosis Patient.</title>
        <authorList>
            <person name="Ee R."/>
            <person name="Ambrose M."/>
            <person name="Lazenby J."/>
            <person name="Williams P."/>
            <person name="Chan K.G."/>
            <person name="Roddam L."/>
        </authorList>
    </citation>
    <scope>NUCLEOTIDE SEQUENCE [LARGE SCALE GENOMIC DNA]</scope>
    <source>
        <strain evidence="3 5">6399</strain>
    </source>
</reference>
<dbReference type="InterPro" id="IPR010982">
    <property type="entry name" value="Lambda_DNA-bd_dom_sf"/>
</dbReference>
<dbReference type="Proteomes" id="UP000382577">
    <property type="component" value="Unassembled WGS sequence"/>
</dbReference>
<dbReference type="SUPFAM" id="SSF47413">
    <property type="entry name" value="lambda repressor-like DNA-binding domains"/>
    <property type="match status" value="1"/>
</dbReference>